<evidence type="ECO:0000313" key="1">
    <source>
        <dbReference type="EMBL" id="AYV84989.1"/>
    </source>
</evidence>
<sequence>KPCSPALCHPICINSSTNMETDNIDNLLESLDNIMLMFDEKNIRQSETIMQKLEIKYSNDKEFGTAVRKCRESLEKLIISAKNNNGDQIYDDYISNLSNINDLNQLTKNNTSSILIRNALQKLPITADSDDISNIIINICNFIDKERNDTNQIINTILVLLCQINKKANDESLITAFKMIDTVLKQFCIRHRLQFDNNSYKWIMDILYEIGEYIKKLTKQLTKESLPKLNNNNTVKNITNKFENRIKIMQLENELASLRSLN</sequence>
<dbReference type="EMBL" id="MK072437">
    <property type="protein sequence ID" value="AYV84989.1"/>
    <property type="molecule type" value="Genomic_DNA"/>
</dbReference>
<accession>A0A3G5AHV1</accession>
<reference evidence="1" key="1">
    <citation type="submission" date="2018-10" db="EMBL/GenBank/DDBJ databases">
        <title>Hidden diversity of soil giant viruses.</title>
        <authorList>
            <person name="Schulz F."/>
            <person name="Alteio L."/>
            <person name="Goudeau D."/>
            <person name="Ryan E.M."/>
            <person name="Malmstrom R.R."/>
            <person name="Blanchard J."/>
            <person name="Woyke T."/>
        </authorList>
    </citation>
    <scope>NUCLEOTIDE SEQUENCE</scope>
    <source>
        <strain evidence="1">SAV1</strain>
    </source>
</reference>
<name>A0A3G5AHV1_9VIRU</name>
<gene>
    <name evidence="1" type="ORF">Satyrvirus1_75</name>
</gene>
<organism evidence="1">
    <name type="scientific">Satyrvirus sp</name>
    <dbReference type="NCBI Taxonomy" id="2487771"/>
    <lineage>
        <taxon>Viruses</taxon>
        <taxon>Varidnaviria</taxon>
        <taxon>Bamfordvirae</taxon>
        <taxon>Nucleocytoviricota</taxon>
        <taxon>Megaviricetes</taxon>
        <taxon>Imitervirales</taxon>
        <taxon>Mimiviridae</taxon>
        <taxon>Megamimivirinae</taxon>
    </lineage>
</organism>
<proteinExistence type="predicted"/>
<feature type="non-terminal residue" evidence="1">
    <location>
        <position position="1"/>
    </location>
</feature>
<protein>
    <submittedName>
        <fullName evidence="1">Uncharacterized protein</fullName>
    </submittedName>
</protein>